<gene>
    <name evidence="2" type="ORF">SAMN02745207_03613</name>
</gene>
<evidence type="ECO:0000313" key="3">
    <source>
        <dbReference type="Proteomes" id="UP000184447"/>
    </source>
</evidence>
<dbReference type="STRING" id="1121316.SAMN02745207_03613"/>
<protein>
    <recommendedName>
        <fullName evidence="4">Bacteriocin (Lactococcin_972)</fullName>
    </recommendedName>
</protein>
<dbReference type="RefSeq" id="WP_073340290.1">
    <property type="nucleotide sequence ID" value="NZ_FQXM01000028.1"/>
</dbReference>
<name>A0A1M5XG55_9CLOT</name>
<feature type="chain" id="PRO_5012070439" description="Bacteriocin (Lactococcin_972)" evidence="1">
    <location>
        <begin position="26"/>
        <end position="76"/>
    </location>
</feature>
<dbReference type="AlphaFoldDB" id="A0A1M5XG55"/>
<evidence type="ECO:0000313" key="2">
    <source>
        <dbReference type="EMBL" id="SHH98494.1"/>
    </source>
</evidence>
<dbReference type="OrthoDB" id="2058870at2"/>
<keyword evidence="3" id="KW-1185">Reference proteome</keyword>
<organism evidence="2 3">
    <name type="scientific">Clostridium grantii DSM 8605</name>
    <dbReference type="NCBI Taxonomy" id="1121316"/>
    <lineage>
        <taxon>Bacteria</taxon>
        <taxon>Bacillati</taxon>
        <taxon>Bacillota</taxon>
        <taxon>Clostridia</taxon>
        <taxon>Eubacteriales</taxon>
        <taxon>Clostridiaceae</taxon>
        <taxon>Clostridium</taxon>
    </lineage>
</organism>
<sequence>MKKSKKIIFILTLMGMLFSSTTAFADGWKTWNSNDFKKAWEAYAHGVYANAGNWAKVEVRHAGSNILYGINWYYTK</sequence>
<accession>A0A1M5XG55</accession>
<reference evidence="2 3" key="1">
    <citation type="submission" date="2016-11" db="EMBL/GenBank/DDBJ databases">
        <authorList>
            <person name="Jaros S."/>
            <person name="Januszkiewicz K."/>
            <person name="Wedrychowicz H."/>
        </authorList>
    </citation>
    <scope>NUCLEOTIDE SEQUENCE [LARGE SCALE GENOMIC DNA]</scope>
    <source>
        <strain evidence="2 3">DSM 8605</strain>
    </source>
</reference>
<keyword evidence="1" id="KW-0732">Signal</keyword>
<dbReference type="EMBL" id="FQXM01000028">
    <property type="protein sequence ID" value="SHH98494.1"/>
    <property type="molecule type" value="Genomic_DNA"/>
</dbReference>
<evidence type="ECO:0000256" key="1">
    <source>
        <dbReference type="SAM" id="SignalP"/>
    </source>
</evidence>
<dbReference type="Proteomes" id="UP000184447">
    <property type="component" value="Unassembled WGS sequence"/>
</dbReference>
<feature type="signal peptide" evidence="1">
    <location>
        <begin position="1"/>
        <end position="25"/>
    </location>
</feature>
<evidence type="ECO:0008006" key="4">
    <source>
        <dbReference type="Google" id="ProtNLM"/>
    </source>
</evidence>
<proteinExistence type="predicted"/>